<dbReference type="RefSeq" id="WP_377981125.1">
    <property type="nucleotide sequence ID" value="NZ_JBBKXX010000003.1"/>
</dbReference>
<evidence type="ECO:0000313" key="1">
    <source>
        <dbReference type="EMBL" id="MFD3408748.1"/>
    </source>
</evidence>
<accession>A0ABW6DJ83</accession>
<dbReference type="PANTHER" id="PTHR37841:SF1">
    <property type="entry name" value="DUF3298 DOMAIN-CONTAINING PROTEIN"/>
    <property type="match status" value="1"/>
</dbReference>
<dbReference type="PANTHER" id="PTHR37841">
    <property type="entry name" value="GLR2918 PROTEIN"/>
    <property type="match status" value="1"/>
</dbReference>
<dbReference type="Proteomes" id="UP001598019">
    <property type="component" value="Unassembled WGS sequence"/>
</dbReference>
<dbReference type="EMBL" id="JBBKXX010000003">
    <property type="protein sequence ID" value="MFD3408748.1"/>
    <property type="molecule type" value="Genomic_DNA"/>
</dbReference>
<keyword evidence="2" id="KW-1185">Reference proteome</keyword>
<dbReference type="SUPFAM" id="SSF69360">
    <property type="entry name" value="Cell wall binding repeat"/>
    <property type="match status" value="2"/>
</dbReference>
<gene>
    <name evidence="1" type="ORF">SKC37_08780</name>
</gene>
<name>A0ABW6DJ83_9BACT</name>
<comment type="caution">
    <text evidence="1">The sequence shown here is derived from an EMBL/GenBank/DDBJ whole genome shotgun (WGS) entry which is preliminary data.</text>
</comment>
<dbReference type="Pfam" id="PF14903">
    <property type="entry name" value="WG_beta_rep"/>
    <property type="match status" value="9"/>
</dbReference>
<protein>
    <submittedName>
        <fullName evidence="1">WG repeat-containing protein</fullName>
    </submittedName>
</protein>
<proteinExistence type="predicted"/>
<reference evidence="1 2" key="1">
    <citation type="submission" date="2024-03" db="EMBL/GenBank/DDBJ databases">
        <title>Aquirufa genome sequencing.</title>
        <authorList>
            <person name="Pitt A."/>
            <person name="Hahn M.W."/>
        </authorList>
    </citation>
    <scope>NUCLEOTIDE SEQUENCE [LARGE SCALE GENOMIC DNA]</scope>
    <source>
        <strain evidence="1 2">HETE-83D</strain>
    </source>
</reference>
<organism evidence="1 2">
    <name type="scientific">Aquirufa esocilacus</name>
    <dbReference type="NCBI Taxonomy" id="3096513"/>
    <lineage>
        <taxon>Bacteria</taxon>
        <taxon>Pseudomonadati</taxon>
        <taxon>Bacteroidota</taxon>
        <taxon>Cytophagia</taxon>
        <taxon>Cytophagales</taxon>
        <taxon>Flectobacillaceae</taxon>
        <taxon>Aquirufa</taxon>
    </lineage>
</organism>
<sequence length="709" mass="80865">MFKFNRIIFISLILLVCKVYSQNIIPTINFANNGYDYVDSTSKKIISQYTYDQAFPFREGLARVSRNGYWGFINKSGEEVIGPRYVHAEDFSEGLASVSLAKIETNEDGYVFHKDEKYGMINSNGKTIIDFKYGQLYGFKDGLAIAKDLATHNWSWIDKNGNWRLPPIYNNIDDFNKLGLAKVGISNNYKSEDGSFSGNYTSYGVINKDGQFVIPAIYYNIGNITKDFIRVTKSIGEHYEDIGKSGYLNSSGQIVIPFLFDEASDFSEDLARVGVLISDEMKFGFIDKNGSFKIPATYDYSHSFSSGMAFIKKFGQFGWINKYGSLIGHKMYDIAEDFHSDYERDSNIAIVSNNGYWGVISRNGKEIIPISYDSIAKSYEGIIAIKSNKQLLFDEKGKLLDENSKLSKINKSLYSNGFTRALVGPMNSMMNSFNNGSISLVNRKFDDSEIKWLKNGNKYELIYSIDSTKLTNDVYDSLKVITSEFNAWAYGIVGYKNKQLYIIIRDINSAYNKPKSIIIPTNYSEINNLDEFSFQGSGYIRFKKNNFWGVGIIENNEVKEIIKPIYEDVGIFPSYSTKLIPIKKNGSWGFCNTKGEIEIPFQFQKVGGFSDRDLGKHCQVMMNNKWGIINNNGVMIYPNELEDVTFFAHKLCGIKKNGKWGFINTNGEIIIPTIFTKIEEHYEYRATVQLNKMKFIIDELGVWQYGHEY</sequence>
<dbReference type="InterPro" id="IPR032774">
    <property type="entry name" value="WG_beta_rep"/>
</dbReference>
<evidence type="ECO:0000313" key="2">
    <source>
        <dbReference type="Proteomes" id="UP001598019"/>
    </source>
</evidence>